<dbReference type="AlphaFoldDB" id="A0AB34J7W2"/>
<gene>
    <name evidence="2" type="ORF">AB1Y20_002012</name>
</gene>
<comment type="caution">
    <text evidence="2">The sequence shown here is derived from an EMBL/GenBank/DDBJ whole genome shotgun (WGS) entry which is preliminary data.</text>
</comment>
<keyword evidence="3" id="KW-1185">Reference proteome</keyword>
<protein>
    <submittedName>
        <fullName evidence="2">Uncharacterized protein</fullName>
    </submittedName>
</protein>
<name>A0AB34J7W2_PRYPA</name>
<evidence type="ECO:0000313" key="3">
    <source>
        <dbReference type="Proteomes" id="UP001515480"/>
    </source>
</evidence>
<evidence type="ECO:0000313" key="2">
    <source>
        <dbReference type="EMBL" id="KAL1515384.1"/>
    </source>
</evidence>
<dbReference type="EMBL" id="JBGBPQ010000011">
    <property type="protein sequence ID" value="KAL1515384.1"/>
    <property type="molecule type" value="Genomic_DNA"/>
</dbReference>
<reference evidence="2 3" key="1">
    <citation type="journal article" date="2024" name="Science">
        <title>Giant polyketide synthase enzymes in the biosynthesis of giant marine polyether toxins.</title>
        <authorList>
            <person name="Fallon T.R."/>
            <person name="Shende V.V."/>
            <person name="Wierzbicki I.H."/>
            <person name="Pendleton A.L."/>
            <person name="Watervoot N.F."/>
            <person name="Auber R.P."/>
            <person name="Gonzalez D.J."/>
            <person name="Wisecaver J.H."/>
            <person name="Moore B.S."/>
        </authorList>
    </citation>
    <scope>NUCLEOTIDE SEQUENCE [LARGE SCALE GENOMIC DNA]</scope>
    <source>
        <strain evidence="2 3">12B1</strain>
    </source>
</reference>
<sequence length="168" mass="17038">MGSAIARAAAAGTPARAAAASAPKGSFPPPPLAAASAPPLDPPPSPQGEIEHGRSVAKLFGEATIRSVDVRSAGAAAAPAPSATTRLDADDLVRALTLHAQDPARNTPAALVAQFGLADRESISCFHAALEYCRPYYLVQGIDGLLEGKAVHPATTMRTKEAPAKEAA</sequence>
<evidence type="ECO:0000256" key="1">
    <source>
        <dbReference type="SAM" id="MobiDB-lite"/>
    </source>
</evidence>
<accession>A0AB34J7W2</accession>
<proteinExistence type="predicted"/>
<feature type="compositionally biased region" description="Low complexity" evidence="1">
    <location>
        <begin position="1"/>
        <end position="25"/>
    </location>
</feature>
<organism evidence="2 3">
    <name type="scientific">Prymnesium parvum</name>
    <name type="common">Toxic golden alga</name>
    <dbReference type="NCBI Taxonomy" id="97485"/>
    <lineage>
        <taxon>Eukaryota</taxon>
        <taxon>Haptista</taxon>
        <taxon>Haptophyta</taxon>
        <taxon>Prymnesiophyceae</taxon>
        <taxon>Prymnesiales</taxon>
        <taxon>Prymnesiaceae</taxon>
        <taxon>Prymnesium</taxon>
    </lineage>
</organism>
<feature type="region of interest" description="Disordered" evidence="1">
    <location>
        <begin position="1"/>
        <end position="52"/>
    </location>
</feature>
<dbReference type="Proteomes" id="UP001515480">
    <property type="component" value="Unassembled WGS sequence"/>
</dbReference>